<dbReference type="AlphaFoldDB" id="A0A7Y7M8M6"/>
<gene>
    <name evidence="1" type="ORF">HUK84_18545</name>
</gene>
<feature type="non-terminal residue" evidence="1">
    <location>
        <position position="59"/>
    </location>
</feature>
<comment type="caution">
    <text evidence="1">The sequence shown here is derived from an EMBL/GenBank/DDBJ whole genome shotgun (WGS) entry which is preliminary data.</text>
</comment>
<proteinExistence type="predicted"/>
<dbReference type="Proteomes" id="UP000534870">
    <property type="component" value="Unassembled WGS sequence"/>
</dbReference>
<reference evidence="1 2" key="1">
    <citation type="submission" date="2020-06" db="EMBL/GenBank/DDBJ databases">
        <title>Description of novel acetic acid bacteria.</title>
        <authorList>
            <person name="Sombolestani A."/>
        </authorList>
    </citation>
    <scope>NUCLEOTIDE SEQUENCE [LARGE SCALE GENOMIC DNA]</scope>
    <source>
        <strain evidence="1 2">LMG 31431</strain>
    </source>
</reference>
<name>A0A7Y7M8M6_9PROT</name>
<accession>A0A7Y7M8M6</accession>
<evidence type="ECO:0000313" key="1">
    <source>
        <dbReference type="EMBL" id="NVN13106.1"/>
    </source>
</evidence>
<dbReference type="EMBL" id="JABXXP010000735">
    <property type="protein sequence ID" value="NVN13106.1"/>
    <property type="molecule type" value="Genomic_DNA"/>
</dbReference>
<protein>
    <submittedName>
        <fullName evidence="1">4-amino-4-deoxy-L-arabinose transferase</fullName>
    </submittedName>
</protein>
<organism evidence="1 2">
    <name type="scientific">Nguyenibacter vanlangensis</name>
    <dbReference type="NCBI Taxonomy" id="1216886"/>
    <lineage>
        <taxon>Bacteria</taxon>
        <taxon>Pseudomonadati</taxon>
        <taxon>Pseudomonadota</taxon>
        <taxon>Alphaproteobacteria</taxon>
        <taxon>Acetobacterales</taxon>
        <taxon>Acetobacteraceae</taxon>
        <taxon>Nguyenibacter</taxon>
    </lineage>
</organism>
<keyword evidence="1" id="KW-0808">Transferase</keyword>
<evidence type="ECO:0000313" key="2">
    <source>
        <dbReference type="Proteomes" id="UP000534870"/>
    </source>
</evidence>
<dbReference type="GO" id="GO:0016740">
    <property type="term" value="F:transferase activity"/>
    <property type="evidence" value="ECO:0007669"/>
    <property type="project" value="UniProtKB-KW"/>
</dbReference>
<sequence>MVALAAVTVLRLVVAGCSGLSPDEAYYWVWSRALAPGYLDHPPMVAVWIRAGCALFGDT</sequence>